<evidence type="ECO:0000256" key="2">
    <source>
        <dbReference type="ARBA" id="ARBA00022722"/>
    </source>
</evidence>
<accession>R7N230</accession>
<keyword evidence="3" id="KW-0378">Hydrolase</keyword>
<dbReference type="GO" id="GO:0016788">
    <property type="term" value="F:hydrolase activity, acting on ester bonds"/>
    <property type="evidence" value="ECO:0007669"/>
    <property type="project" value="InterPro"/>
</dbReference>
<evidence type="ECO:0000256" key="1">
    <source>
        <dbReference type="ARBA" id="ARBA00001946"/>
    </source>
</evidence>
<dbReference type="GO" id="GO:0004518">
    <property type="term" value="F:nuclease activity"/>
    <property type="evidence" value="ECO:0007669"/>
    <property type="project" value="UniProtKB-KW"/>
</dbReference>
<dbReference type="InterPro" id="IPR011856">
    <property type="entry name" value="tRNA_endonuc-like_dom_sf"/>
</dbReference>
<sequence length="101" mass="11408">MALERNIERKLVSGVKAMGGIAYKWVSPGNTGVPDRIVIFPDGKIEFVELKTETNKPTPLQTAQMKRLQHMNCVVYVLRGETAVNEYLDVHSIRLGVEWKP</sequence>
<feature type="domain" description="VRR-NUC" evidence="4">
    <location>
        <begin position="2"/>
        <end position="82"/>
    </location>
</feature>
<name>R7N230_MEGEL</name>
<organism evidence="5">
    <name type="scientific">Megasphaera elsdenii CAG:570</name>
    <dbReference type="NCBI Taxonomy" id="1263087"/>
    <lineage>
        <taxon>Bacteria</taxon>
        <taxon>Bacillati</taxon>
        <taxon>Bacillota</taxon>
        <taxon>Negativicutes</taxon>
        <taxon>Veillonellales</taxon>
        <taxon>Veillonellaceae</taxon>
        <taxon>Megasphaera</taxon>
    </lineage>
</organism>
<evidence type="ECO:0000256" key="3">
    <source>
        <dbReference type="ARBA" id="ARBA00022801"/>
    </source>
</evidence>
<reference evidence="5" key="1">
    <citation type="submission" date="2012-11" db="EMBL/GenBank/DDBJ databases">
        <title>Dependencies among metagenomic species, viruses, plasmids and units of genetic variation.</title>
        <authorList>
            <person name="Nielsen H.B."/>
            <person name="Almeida M."/>
            <person name="Juncker A.S."/>
            <person name="Rasmussen S."/>
            <person name="Li J."/>
            <person name="Sunagawa S."/>
            <person name="Plichta D."/>
            <person name="Gautier L."/>
            <person name="Le Chatelier E."/>
            <person name="Peletier E."/>
            <person name="Bonde I."/>
            <person name="Nielsen T."/>
            <person name="Manichanh C."/>
            <person name="Arumugam M."/>
            <person name="Batto J."/>
            <person name="Santos M.B.Q.D."/>
            <person name="Blom N."/>
            <person name="Borruel N."/>
            <person name="Burgdorf K.S."/>
            <person name="Boumezbeur F."/>
            <person name="Casellas F."/>
            <person name="Dore J."/>
            <person name="Guarner F."/>
            <person name="Hansen T."/>
            <person name="Hildebrand F."/>
            <person name="Kaas R.S."/>
            <person name="Kennedy S."/>
            <person name="Kristiansen K."/>
            <person name="Kultima J.R."/>
            <person name="Leonard P."/>
            <person name="Levenez F."/>
            <person name="Lund O."/>
            <person name="Moumen B."/>
            <person name="Le Paslier D."/>
            <person name="Pons N."/>
            <person name="Pedersen O."/>
            <person name="Prifti E."/>
            <person name="Qin J."/>
            <person name="Raes J."/>
            <person name="Tap J."/>
            <person name="Tims S."/>
            <person name="Ussery D.W."/>
            <person name="Yamada T."/>
            <person name="MetaHit consortium"/>
            <person name="Renault P."/>
            <person name="Sicheritz-Ponten T."/>
            <person name="Bork P."/>
            <person name="Wang J."/>
            <person name="Brunak S."/>
            <person name="Ehrlich S.D."/>
        </authorList>
    </citation>
    <scope>NUCLEOTIDE SEQUENCE [LARGE SCALE GENOMIC DNA]</scope>
</reference>
<keyword evidence="2" id="KW-0540">Nuclease</keyword>
<proteinExistence type="predicted"/>
<evidence type="ECO:0000259" key="4">
    <source>
        <dbReference type="SMART" id="SM00990"/>
    </source>
</evidence>
<gene>
    <name evidence="5" type="ORF">BN715_00353</name>
</gene>
<dbReference type="Gene3D" id="3.40.1350.10">
    <property type="match status" value="1"/>
</dbReference>
<evidence type="ECO:0000313" key="5">
    <source>
        <dbReference type="EMBL" id="CDF06153.1"/>
    </source>
</evidence>
<dbReference type="InterPro" id="IPR014883">
    <property type="entry name" value="VRR_NUC"/>
</dbReference>
<comment type="caution">
    <text evidence="5">The sequence shown here is derived from an EMBL/GenBank/DDBJ whole genome shotgun (WGS) entry which is preliminary data.</text>
</comment>
<dbReference type="AlphaFoldDB" id="R7N230"/>
<dbReference type="EMBL" id="CBKE010000402">
    <property type="protein sequence ID" value="CDF06153.1"/>
    <property type="molecule type" value="Genomic_DNA"/>
</dbReference>
<dbReference type="GO" id="GO:0003676">
    <property type="term" value="F:nucleic acid binding"/>
    <property type="evidence" value="ECO:0007669"/>
    <property type="project" value="InterPro"/>
</dbReference>
<comment type="cofactor">
    <cofactor evidence="1">
        <name>Mg(2+)</name>
        <dbReference type="ChEBI" id="CHEBI:18420"/>
    </cofactor>
</comment>
<dbReference type="Proteomes" id="UP000017908">
    <property type="component" value="Unassembled WGS sequence"/>
</dbReference>
<protein>
    <submittedName>
        <fullName evidence="5">VRR-NUC domain protein</fullName>
    </submittedName>
</protein>
<dbReference type="SMART" id="SM00990">
    <property type="entry name" value="VRR_NUC"/>
    <property type="match status" value="1"/>
</dbReference>